<sequence length="576" mass="61740">MKSSLLAILAFVRSSYAASVKRASPIVVLDDGTFIGTTTGAVNSWLGIPFAQPPVGNLRFAKPVANNPYNGTRTVTAYGPACPQQAITLPLISGLPADTVNFIVNTIFGAVFPDDEDCLTINVIVLLAARVAPTSATPSSKLPVVVWIFGGGFELGSPSMVTGIMAPRYPGQPIVQRSIDLGEPVVYVSMNYRVSAFGFLASQEVKDAGVGNLGLRDQRLALQWVQKYISNFGGDPTKVTIWGESAGAISVAMQMITNGANTEGLFRAGFMQSGSPIPVGDITHGQTYYDFIVGQTGCASSSDTLQCLRGVPYQTLKDAVDKTPDIFSYQSLVLAWLPRVDGDFLTTAPQQLVQQGSVADIPFINGDCDDEGTLFSLANANITTEAEVATYINTYYLPEASSAQVSQLLAAYPADPADGSPFNTGSLNAITPQFKRLAAMQGDVVFNAPRRFFIQAQAGKQKVWSYSCVFYHTVASRPTDRFIVHKRLKALPVLGAGHGTDILDIYGGTDMTDYLIHFAVNLDPNGVGLLQWPQYSTAAPTLLTFLDGLATESTEQDTFRAEGFNILTNLSLQFPL</sequence>
<comment type="caution">
    <text evidence="1">The sequence shown here is derived from an EMBL/GenBank/DDBJ whole genome shotgun (WGS) entry which is preliminary data.</text>
</comment>
<proteinExistence type="predicted"/>
<dbReference type="EMBL" id="MU273473">
    <property type="protein sequence ID" value="KAI0036265.1"/>
    <property type="molecule type" value="Genomic_DNA"/>
</dbReference>
<evidence type="ECO:0000313" key="1">
    <source>
        <dbReference type="EMBL" id="KAI0036265.1"/>
    </source>
</evidence>
<reference evidence="1" key="1">
    <citation type="submission" date="2021-02" db="EMBL/GenBank/DDBJ databases">
        <authorList>
            <consortium name="DOE Joint Genome Institute"/>
            <person name="Ahrendt S."/>
            <person name="Looney B.P."/>
            <person name="Miyauchi S."/>
            <person name="Morin E."/>
            <person name="Drula E."/>
            <person name="Courty P.E."/>
            <person name="Chicoki N."/>
            <person name="Fauchery L."/>
            <person name="Kohler A."/>
            <person name="Kuo A."/>
            <person name="Labutti K."/>
            <person name="Pangilinan J."/>
            <person name="Lipzen A."/>
            <person name="Riley R."/>
            <person name="Andreopoulos W."/>
            <person name="He G."/>
            <person name="Johnson J."/>
            <person name="Barry K.W."/>
            <person name="Grigoriev I.V."/>
            <person name="Nagy L."/>
            <person name="Hibbett D."/>
            <person name="Henrissat B."/>
            <person name="Matheny P.B."/>
            <person name="Labbe J."/>
            <person name="Martin F."/>
        </authorList>
    </citation>
    <scope>NUCLEOTIDE SEQUENCE</scope>
    <source>
        <strain evidence="1">EC-137</strain>
    </source>
</reference>
<reference evidence="1" key="2">
    <citation type="journal article" date="2022" name="New Phytol.">
        <title>Evolutionary transition to the ectomycorrhizal habit in the genomes of a hyperdiverse lineage of mushroom-forming fungi.</title>
        <authorList>
            <person name="Looney B."/>
            <person name="Miyauchi S."/>
            <person name="Morin E."/>
            <person name="Drula E."/>
            <person name="Courty P.E."/>
            <person name="Kohler A."/>
            <person name="Kuo A."/>
            <person name="LaButti K."/>
            <person name="Pangilinan J."/>
            <person name="Lipzen A."/>
            <person name="Riley R."/>
            <person name="Andreopoulos W."/>
            <person name="He G."/>
            <person name="Johnson J."/>
            <person name="Nolan M."/>
            <person name="Tritt A."/>
            <person name="Barry K.W."/>
            <person name="Grigoriev I.V."/>
            <person name="Nagy L.G."/>
            <person name="Hibbett D."/>
            <person name="Henrissat B."/>
            <person name="Matheny P.B."/>
            <person name="Labbe J."/>
            <person name="Martin F.M."/>
        </authorList>
    </citation>
    <scope>NUCLEOTIDE SEQUENCE</scope>
    <source>
        <strain evidence="1">EC-137</strain>
    </source>
</reference>
<keyword evidence="2" id="KW-1185">Reference proteome</keyword>
<organism evidence="1 2">
    <name type="scientific">Vararia minispora EC-137</name>
    <dbReference type="NCBI Taxonomy" id="1314806"/>
    <lineage>
        <taxon>Eukaryota</taxon>
        <taxon>Fungi</taxon>
        <taxon>Dikarya</taxon>
        <taxon>Basidiomycota</taxon>
        <taxon>Agaricomycotina</taxon>
        <taxon>Agaricomycetes</taxon>
        <taxon>Russulales</taxon>
        <taxon>Lachnocladiaceae</taxon>
        <taxon>Vararia</taxon>
    </lineage>
</organism>
<gene>
    <name evidence="1" type="ORF">K488DRAFT_67745</name>
</gene>
<dbReference type="Proteomes" id="UP000814128">
    <property type="component" value="Unassembled WGS sequence"/>
</dbReference>
<protein>
    <submittedName>
        <fullName evidence="1">Carotenoid ester lipase</fullName>
    </submittedName>
</protein>
<name>A0ACB8QWS4_9AGAM</name>
<accession>A0ACB8QWS4</accession>
<evidence type="ECO:0000313" key="2">
    <source>
        <dbReference type="Proteomes" id="UP000814128"/>
    </source>
</evidence>